<dbReference type="PANTHER" id="PTHR33443:SF30">
    <property type="entry name" value="SARCOSINE DEHYDROGENASE-2C PROTEIN"/>
    <property type="match status" value="1"/>
</dbReference>
<evidence type="ECO:0000313" key="1">
    <source>
        <dbReference type="EMBL" id="KAK9824262.1"/>
    </source>
</evidence>
<name>A0AAW1QS30_9CHLO</name>
<dbReference type="PANTHER" id="PTHR33443">
    <property type="entry name" value="ZGC:112980"/>
    <property type="match status" value="1"/>
</dbReference>
<comment type="caution">
    <text evidence="1">The sequence shown here is derived from an EMBL/GenBank/DDBJ whole genome shotgun (WGS) entry which is preliminary data.</text>
</comment>
<dbReference type="EMBL" id="JALJOR010000002">
    <property type="protein sequence ID" value="KAK9824262.1"/>
    <property type="molecule type" value="Genomic_DNA"/>
</dbReference>
<organism evidence="1 2">
    <name type="scientific">[Myrmecia] bisecta</name>
    <dbReference type="NCBI Taxonomy" id="41462"/>
    <lineage>
        <taxon>Eukaryota</taxon>
        <taxon>Viridiplantae</taxon>
        <taxon>Chlorophyta</taxon>
        <taxon>core chlorophytes</taxon>
        <taxon>Trebouxiophyceae</taxon>
        <taxon>Trebouxiales</taxon>
        <taxon>Trebouxiaceae</taxon>
        <taxon>Myrmecia</taxon>
    </lineage>
</organism>
<evidence type="ECO:0000313" key="2">
    <source>
        <dbReference type="Proteomes" id="UP001489004"/>
    </source>
</evidence>
<protein>
    <submittedName>
        <fullName evidence="1">Uncharacterized protein</fullName>
    </submittedName>
</protein>
<proteinExistence type="predicted"/>
<dbReference type="InterPro" id="IPR053234">
    <property type="entry name" value="RPM1_Interactor"/>
</dbReference>
<dbReference type="AlphaFoldDB" id="A0AAW1QS30"/>
<sequence length="648" mass="70756">MVKRNLAGRIPKCYCYVCDCEAASCTEWGTGLNIQDHANAHSTAFWQQLKAHQAPRHALTRATALRRAAIGPAPARRAAASFLVLMPAPAADLSLVPLGSLALKCVALSGTTIAEVRERLVPSGYYHPPGGYRNPAIFGDSICLENIIVNAADREAGQEQPFLRLCPLPMEEAGLLSNVRVREVIVHPGGGQTSAMKYGVPVTKDASLSALLAEAAKIADLQQDEQLLAAFSERHSFTWQDPATVLTNDSYRDGVVHAFRVPKPEALNATGEEPCYAVCFQRRPRTEADEHFNIARGGHKQFGMPFVIPLQPGWSAGGQEVAASVTTLLLRLLAPARKPTAPPLPANAHEDQSTIKLQRSTRSGVLTSTFSRTPASLDDFSLAKPIHTFPSDCTHDTPGGTLMFLFADWQGAALDDYDQAKMQEKHVTVHATASSGVLADTLRLMEAKEDLAARRTYVQQAPYLALDELKKAAQASQSSLSAPTVVDKKFKLPAARVELDLEPASLAADERHGTLTVKVYTWPEAGTHHRSAFDVIKPWPPAGVHNVYHATKTLTHPLEVMLDLLLAHHPEFQRLDERRRIWAIRDRPNVRSIKGLMELLVTPEVPEAGQPVGLRVQLHAYQKQSLKLMLDVEGATDNGGFRRPAGCR</sequence>
<keyword evidence="2" id="KW-1185">Reference proteome</keyword>
<accession>A0AAW1QS30</accession>
<gene>
    <name evidence="1" type="ORF">WJX72_009059</name>
</gene>
<dbReference type="Proteomes" id="UP001489004">
    <property type="component" value="Unassembled WGS sequence"/>
</dbReference>
<reference evidence="1 2" key="1">
    <citation type="journal article" date="2024" name="Nat. Commun.">
        <title>Phylogenomics reveals the evolutionary origins of lichenization in chlorophyte algae.</title>
        <authorList>
            <person name="Puginier C."/>
            <person name="Libourel C."/>
            <person name="Otte J."/>
            <person name="Skaloud P."/>
            <person name="Haon M."/>
            <person name="Grisel S."/>
            <person name="Petersen M."/>
            <person name="Berrin J.G."/>
            <person name="Delaux P.M."/>
            <person name="Dal Grande F."/>
            <person name="Keller J."/>
        </authorList>
    </citation>
    <scope>NUCLEOTIDE SEQUENCE [LARGE SCALE GENOMIC DNA]</scope>
    <source>
        <strain evidence="1 2">SAG 2043</strain>
    </source>
</reference>